<evidence type="ECO:0000313" key="3">
    <source>
        <dbReference type="Proteomes" id="UP000016934"/>
    </source>
</evidence>
<gene>
    <name evidence="2" type="ORF">COCSADRAFT_55729</name>
</gene>
<dbReference type="InterPro" id="IPR041524">
    <property type="entry name" value="GH131_N"/>
</dbReference>
<protein>
    <recommendedName>
        <fullName evidence="1">Glycoside hydrolase 131 catalytic N-terminal domain-containing protein</fullName>
    </recommendedName>
</protein>
<dbReference type="KEGG" id="bsc:COCSADRAFT_55729"/>
<dbReference type="EMBL" id="KB445637">
    <property type="protein sequence ID" value="EMD69212.1"/>
    <property type="molecule type" value="Genomic_DNA"/>
</dbReference>
<evidence type="ECO:0000313" key="2">
    <source>
        <dbReference type="EMBL" id="EMD69212.1"/>
    </source>
</evidence>
<dbReference type="OMA" id="AFHEAQD"/>
<proteinExistence type="predicted"/>
<dbReference type="PANTHER" id="PTHR34612:SF2">
    <property type="entry name" value="GLYCOSIDE HYDROLASE 131 CATALYTIC N-TERMINAL DOMAIN-CONTAINING PROTEIN"/>
    <property type="match status" value="1"/>
</dbReference>
<feature type="domain" description="Glycoside hydrolase 131 catalytic N-terminal" evidence="1">
    <location>
        <begin position="1"/>
        <end position="263"/>
    </location>
</feature>
<dbReference type="PANTHER" id="PTHR34612">
    <property type="entry name" value="GH131_N DOMAIN-CONTAINING PROTEIN"/>
    <property type="match status" value="1"/>
</dbReference>
<dbReference type="Gene3D" id="2.60.120.1160">
    <property type="match status" value="1"/>
</dbReference>
<name>M2TKJ4_COCSN</name>
<accession>M2TKJ4</accession>
<sequence>FDGRIPQNFTRDTFETVQSPFNPKHVLGQNQTWREVISFPDVEPSIFDQVAGTKPIEVEITDRSVFASSSEGRETALRRAELLVNGKNQTVSGKVTWLFSMRTSPYALNLSHEYLLAFHEAQDFQADFWSLKVGLPMQETLRGPNGTESMLKTGSVIYLQGWKWAKKVQTYFMAPFTPDIWHNFGLYLDFDDNQMQIAYSTGEDGLKIVTPLLANNISGKAPTTLGETHWGLQKRPVGANINNFLFEGLQLHGIRERLTIGGIL</sequence>
<dbReference type="AlphaFoldDB" id="M2TKJ4"/>
<feature type="non-terminal residue" evidence="2">
    <location>
        <position position="1"/>
    </location>
</feature>
<dbReference type="RefSeq" id="XP_007694407.1">
    <property type="nucleotide sequence ID" value="XM_007696217.1"/>
</dbReference>
<evidence type="ECO:0000259" key="1">
    <source>
        <dbReference type="Pfam" id="PF18271"/>
    </source>
</evidence>
<keyword evidence="3" id="KW-1185">Reference proteome</keyword>
<dbReference type="eggNOG" id="ENOG502SH6P">
    <property type="taxonomic scope" value="Eukaryota"/>
</dbReference>
<reference evidence="3" key="2">
    <citation type="journal article" date="2013" name="PLoS Genet.">
        <title>Comparative genome structure, secondary metabolite, and effector coding capacity across Cochliobolus pathogens.</title>
        <authorList>
            <person name="Condon B.J."/>
            <person name="Leng Y."/>
            <person name="Wu D."/>
            <person name="Bushley K.E."/>
            <person name="Ohm R.A."/>
            <person name="Otillar R."/>
            <person name="Martin J."/>
            <person name="Schackwitz W."/>
            <person name="Grimwood J."/>
            <person name="MohdZainudin N."/>
            <person name="Xue C."/>
            <person name="Wang R."/>
            <person name="Manning V.A."/>
            <person name="Dhillon B."/>
            <person name="Tu Z.J."/>
            <person name="Steffenson B.J."/>
            <person name="Salamov A."/>
            <person name="Sun H."/>
            <person name="Lowry S."/>
            <person name="LaButti K."/>
            <person name="Han J."/>
            <person name="Copeland A."/>
            <person name="Lindquist E."/>
            <person name="Barry K."/>
            <person name="Schmutz J."/>
            <person name="Baker S.E."/>
            <person name="Ciuffetti L.M."/>
            <person name="Grigoriev I.V."/>
            <person name="Zhong S."/>
            <person name="Turgeon B.G."/>
        </authorList>
    </citation>
    <scope>NUCLEOTIDE SEQUENCE [LARGE SCALE GENOMIC DNA]</scope>
    <source>
        <strain evidence="3">ND90Pr / ATCC 201652</strain>
    </source>
</reference>
<dbReference type="GeneID" id="19140319"/>
<reference evidence="2 3" key="1">
    <citation type="journal article" date="2012" name="PLoS Pathog.">
        <title>Diverse lifestyles and strategies of plant pathogenesis encoded in the genomes of eighteen Dothideomycetes fungi.</title>
        <authorList>
            <person name="Ohm R.A."/>
            <person name="Feau N."/>
            <person name="Henrissat B."/>
            <person name="Schoch C.L."/>
            <person name="Horwitz B.A."/>
            <person name="Barry K.W."/>
            <person name="Condon B.J."/>
            <person name="Copeland A.C."/>
            <person name="Dhillon B."/>
            <person name="Glaser F."/>
            <person name="Hesse C.N."/>
            <person name="Kosti I."/>
            <person name="LaButti K."/>
            <person name="Lindquist E.A."/>
            <person name="Lucas S."/>
            <person name="Salamov A.A."/>
            <person name="Bradshaw R.E."/>
            <person name="Ciuffetti L."/>
            <person name="Hamelin R.C."/>
            <person name="Kema G.H.J."/>
            <person name="Lawrence C."/>
            <person name="Scott J.A."/>
            <person name="Spatafora J.W."/>
            <person name="Turgeon B.G."/>
            <person name="de Wit P.J.G.M."/>
            <person name="Zhong S."/>
            <person name="Goodwin S.B."/>
            <person name="Grigoriev I.V."/>
        </authorList>
    </citation>
    <scope>NUCLEOTIDE SEQUENCE [LARGE SCALE GENOMIC DNA]</scope>
    <source>
        <strain evidence="3">ND90Pr / ATCC 201652</strain>
    </source>
</reference>
<dbReference type="OrthoDB" id="5283326at2759"/>
<dbReference type="HOGENOM" id="CLU_063723_1_0_1"/>
<dbReference type="Pfam" id="PF18271">
    <property type="entry name" value="GH131_N"/>
    <property type="match status" value="1"/>
</dbReference>
<dbReference type="Proteomes" id="UP000016934">
    <property type="component" value="Unassembled WGS sequence"/>
</dbReference>
<feature type="non-terminal residue" evidence="2">
    <location>
        <position position="264"/>
    </location>
</feature>
<organism evidence="2 3">
    <name type="scientific">Cochliobolus sativus (strain ND90Pr / ATCC 201652)</name>
    <name type="common">Common root rot and spot blotch fungus</name>
    <name type="synonym">Bipolaris sorokiniana</name>
    <dbReference type="NCBI Taxonomy" id="665912"/>
    <lineage>
        <taxon>Eukaryota</taxon>
        <taxon>Fungi</taxon>
        <taxon>Dikarya</taxon>
        <taxon>Ascomycota</taxon>
        <taxon>Pezizomycotina</taxon>
        <taxon>Dothideomycetes</taxon>
        <taxon>Pleosporomycetidae</taxon>
        <taxon>Pleosporales</taxon>
        <taxon>Pleosporineae</taxon>
        <taxon>Pleosporaceae</taxon>
        <taxon>Bipolaris</taxon>
    </lineage>
</organism>